<dbReference type="InterPro" id="IPR000600">
    <property type="entry name" value="ROK"/>
</dbReference>
<dbReference type="Proteomes" id="UP000199225">
    <property type="component" value="Unassembled WGS sequence"/>
</dbReference>
<name>A0A1G8RJ40_9BACI</name>
<reference evidence="6" key="1">
    <citation type="submission" date="2016-10" db="EMBL/GenBank/DDBJ databases">
        <authorList>
            <person name="Varghese N."/>
            <person name="Submissions S."/>
        </authorList>
    </citation>
    <scope>NUCLEOTIDE SEQUENCE [LARGE SCALE GENOMIC DNA]</scope>
    <source>
        <strain evidence="6">DSM 4771</strain>
    </source>
</reference>
<dbReference type="InterPro" id="IPR011991">
    <property type="entry name" value="ArsR-like_HTH"/>
</dbReference>
<evidence type="ECO:0000313" key="6">
    <source>
        <dbReference type="Proteomes" id="UP000199225"/>
    </source>
</evidence>
<dbReference type="Gene3D" id="1.10.10.10">
    <property type="entry name" value="Winged helix-like DNA-binding domain superfamily/Winged helix DNA-binding domain"/>
    <property type="match status" value="1"/>
</dbReference>
<dbReference type="EMBL" id="FNEV01000002">
    <property type="protein sequence ID" value="SDJ16996.1"/>
    <property type="molecule type" value="Genomic_DNA"/>
</dbReference>
<dbReference type="GO" id="GO:0003677">
    <property type="term" value="F:DNA binding"/>
    <property type="evidence" value="ECO:0007669"/>
    <property type="project" value="UniProtKB-KW"/>
</dbReference>
<evidence type="ECO:0000256" key="4">
    <source>
        <dbReference type="ARBA" id="ARBA00023125"/>
    </source>
</evidence>
<evidence type="ECO:0000256" key="3">
    <source>
        <dbReference type="ARBA" id="ARBA00022629"/>
    </source>
</evidence>
<dbReference type="SUPFAM" id="SSF53067">
    <property type="entry name" value="Actin-like ATPase domain"/>
    <property type="match status" value="1"/>
</dbReference>
<dbReference type="InterPro" id="IPR049874">
    <property type="entry name" value="ROK_cs"/>
</dbReference>
<dbReference type="CDD" id="cd00090">
    <property type="entry name" value="HTH_ARSR"/>
    <property type="match status" value="1"/>
</dbReference>
<dbReference type="InterPro" id="IPR043129">
    <property type="entry name" value="ATPase_NBD"/>
</dbReference>
<dbReference type="PROSITE" id="PS01125">
    <property type="entry name" value="ROK"/>
    <property type="match status" value="1"/>
</dbReference>
<keyword evidence="4" id="KW-0238">DNA-binding</keyword>
<keyword evidence="3" id="KW-0859">Xylose metabolism</keyword>
<dbReference type="Pfam" id="PF00480">
    <property type="entry name" value="ROK"/>
    <property type="match status" value="1"/>
</dbReference>
<comment type="similarity">
    <text evidence="2">Belongs to the ROK (NagC/XylR) family.</text>
</comment>
<dbReference type="Pfam" id="PF13412">
    <property type="entry name" value="HTH_24"/>
    <property type="match status" value="1"/>
</dbReference>
<dbReference type="AlphaFoldDB" id="A0A1G8RJ40"/>
<gene>
    <name evidence="5" type="ORF">SAMN04490247_1066</name>
</gene>
<dbReference type="STRING" id="86666.SAMN04490247_1066"/>
<dbReference type="CDD" id="cd24077">
    <property type="entry name" value="ASKHA_ATPase_ROK_SaXylR-like"/>
    <property type="match status" value="1"/>
</dbReference>
<keyword evidence="3" id="KW-0119">Carbohydrate metabolism</keyword>
<dbReference type="PANTHER" id="PTHR18964:SF149">
    <property type="entry name" value="BIFUNCTIONAL UDP-N-ACETYLGLUCOSAMINE 2-EPIMERASE_N-ACETYLMANNOSAMINE KINASE"/>
    <property type="match status" value="1"/>
</dbReference>
<accession>A0A1G8RJ40</accession>
<dbReference type="Gene3D" id="3.30.420.40">
    <property type="match status" value="2"/>
</dbReference>
<evidence type="ECO:0000256" key="2">
    <source>
        <dbReference type="ARBA" id="ARBA00006479"/>
    </source>
</evidence>
<dbReference type="PANTHER" id="PTHR18964">
    <property type="entry name" value="ROK (REPRESSOR, ORF, KINASE) FAMILY"/>
    <property type="match status" value="1"/>
</dbReference>
<evidence type="ECO:0000313" key="5">
    <source>
        <dbReference type="EMBL" id="SDJ16996.1"/>
    </source>
</evidence>
<dbReference type="GO" id="GO:0042732">
    <property type="term" value="P:D-xylose metabolic process"/>
    <property type="evidence" value="ECO:0007669"/>
    <property type="project" value="UniProtKB-KW"/>
</dbReference>
<organism evidence="5 6">
    <name type="scientific">Salimicrobium halophilum</name>
    <dbReference type="NCBI Taxonomy" id="86666"/>
    <lineage>
        <taxon>Bacteria</taxon>
        <taxon>Bacillati</taxon>
        <taxon>Bacillota</taxon>
        <taxon>Bacilli</taxon>
        <taxon>Bacillales</taxon>
        <taxon>Bacillaceae</taxon>
        <taxon>Salimicrobium</taxon>
    </lineage>
</organism>
<dbReference type="SUPFAM" id="SSF46785">
    <property type="entry name" value="Winged helix' DNA-binding domain"/>
    <property type="match status" value="1"/>
</dbReference>
<proteinExistence type="inferred from homology"/>
<protein>
    <submittedName>
        <fullName evidence="5">Sugar kinase of the NBD/HSP70 family, may contain an N-terminal HTH domain</fullName>
    </submittedName>
</protein>
<keyword evidence="5" id="KW-0808">Transferase</keyword>
<dbReference type="InterPro" id="IPR036390">
    <property type="entry name" value="WH_DNA-bd_sf"/>
</dbReference>
<dbReference type="GO" id="GO:0016301">
    <property type="term" value="F:kinase activity"/>
    <property type="evidence" value="ECO:0007669"/>
    <property type="project" value="UniProtKB-KW"/>
</dbReference>
<keyword evidence="5" id="KW-0418">Kinase</keyword>
<keyword evidence="6" id="KW-1185">Reference proteome</keyword>
<dbReference type="InterPro" id="IPR036388">
    <property type="entry name" value="WH-like_DNA-bd_sf"/>
</dbReference>
<sequence length="396" mass="44189">MGDDIVSTGDANYIKHLNRRILVEHIVKEGALSRSDLSRKTGLNKATVSAQVSSMIEDGIVTETKVGDITTPGRKPILVEMNGESGFSIGVDIDDQEVRVVFIDIKGKPIHREVIPNGDKDINTLVSEVKENLSPLIQRFEASHSPIGLTGICLGIHGIINNEDEIEFTPKQQWTHVNLKERLEKEIDVPIYIDNNANLSAYGEQVYFENIPDLFCITLYSGIGLGIINDYTIYRGFRGFAGEIGHMIIEPHGPECQCGNHGCWELYASERTLKKQLSSLGQGSDFIDLLAKPEAEPILSDYIDYLSYGLNNVINIFNPQRIVLNGALINQNPEFVDRVQRALHSKINSYESIRISQLGEYACALGGAAYVLKNYLDVNTLDFVQYDYFEDTKLFA</sequence>
<evidence type="ECO:0000256" key="1">
    <source>
        <dbReference type="ARBA" id="ARBA00002486"/>
    </source>
</evidence>
<comment type="function">
    <text evidence="1">Transcriptional repressor of xylose-utilizing enzymes.</text>
</comment>